<feature type="domain" description="ELMO armadillo-like helical" evidence="1">
    <location>
        <begin position="25"/>
        <end position="156"/>
    </location>
</feature>
<dbReference type="Proteomes" id="UP000001646">
    <property type="component" value="Unplaced"/>
</dbReference>
<sequence length="295" mass="33531">MVGVGVQNTWREGQSWPMPELMIQECYSEMLAFTLTAFLELMDHGIVSWDMVSISFIKQIAGYVSQPTVDVSILQRSLAILESVVLNSQSLYQRIAEEITVGQLIAHLQVSNQEIQTYAIALINALFLKAPEDKRQEMANAFAQKHLRSIILTHVIRGNRPIKTEMAHQLYVLQVLTFNLLEERMMTKMDPSDQVTSNQDPGLCWYAGRADSNHSPSPVFMETQRSQWRLSNTLPHAKYSGQTFPFYSPSSWVTKHSHPNTRCPKSTQSLSSTQLELVDLEYLAIRRSPNHPAHT</sequence>
<dbReference type="STRING" id="28377.ENSACAP00000002214"/>
<dbReference type="SUPFAM" id="SSF48371">
    <property type="entry name" value="ARM repeat"/>
    <property type="match status" value="1"/>
</dbReference>
<dbReference type="InterPro" id="IPR024574">
    <property type="entry name" value="ELMO_ARM"/>
</dbReference>
<dbReference type="Ensembl" id="ENSACAT00000002274.3">
    <property type="protein sequence ID" value="ENSACAP00000002214.3"/>
    <property type="gene ID" value="ENSACAG00000002131.3"/>
</dbReference>
<evidence type="ECO:0000259" key="1">
    <source>
        <dbReference type="Pfam" id="PF11841"/>
    </source>
</evidence>
<dbReference type="Pfam" id="PF11841">
    <property type="entry name" value="ELMO_ARM"/>
    <property type="match status" value="1"/>
</dbReference>
<dbReference type="HOGENOM" id="CLU_075973_0_0_1"/>
<organism evidence="2 3">
    <name type="scientific">Anolis carolinensis</name>
    <name type="common">Green anole</name>
    <name type="synonym">American chameleon</name>
    <dbReference type="NCBI Taxonomy" id="28377"/>
    <lineage>
        <taxon>Eukaryota</taxon>
        <taxon>Metazoa</taxon>
        <taxon>Chordata</taxon>
        <taxon>Craniata</taxon>
        <taxon>Vertebrata</taxon>
        <taxon>Euteleostomi</taxon>
        <taxon>Lepidosauria</taxon>
        <taxon>Squamata</taxon>
        <taxon>Bifurcata</taxon>
        <taxon>Unidentata</taxon>
        <taxon>Episquamata</taxon>
        <taxon>Toxicofera</taxon>
        <taxon>Iguania</taxon>
        <taxon>Dactyloidae</taxon>
        <taxon>Anolis</taxon>
    </lineage>
</organism>
<dbReference type="eggNOG" id="KOG2999">
    <property type="taxonomic scope" value="Eukaryota"/>
</dbReference>
<evidence type="ECO:0000313" key="2">
    <source>
        <dbReference type="Ensembl" id="ENSACAP00000002214.3"/>
    </source>
</evidence>
<reference evidence="2" key="3">
    <citation type="submission" date="2025-09" db="UniProtKB">
        <authorList>
            <consortium name="Ensembl"/>
        </authorList>
    </citation>
    <scope>IDENTIFICATION</scope>
</reference>
<name>H9G643_ANOCA</name>
<dbReference type="InterPro" id="IPR016024">
    <property type="entry name" value="ARM-type_fold"/>
</dbReference>
<dbReference type="InterPro" id="IPR050868">
    <property type="entry name" value="ELMO_domain-containing"/>
</dbReference>
<protein>
    <recommendedName>
        <fullName evidence="1">ELMO armadillo-like helical domain-containing protein</fullName>
    </recommendedName>
</protein>
<dbReference type="PANTHER" id="PTHR12771:SF8">
    <property type="entry name" value="ENGULFMENT AND CELL MOTILITY PROTEIN 2"/>
    <property type="match status" value="1"/>
</dbReference>
<dbReference type="AlphaFoldDB" id="H9G643"/>
<evidence type="ECO:0000313" key="3">
    <source>
        <dbReference type="Proteomes" id="UP000001646"/>
    </source>
</evidence>
<dbReference type="Bgee" id="ENSACAG00000002131">
    <property type="expression patterns" value="Expressed in kidney and 13 other cell types or tissues"/>
</dbReference>
<accession>H9G643</accession>
<dbReference type="PANTHER" id="PTHR12771">
    <property type="entry name" value="ENGULFMENT AND CELL MOTILITY"/>
    <property type="match status" value="1"/>
</dbReference>
<proteinExistence type="predicted"/>
<reference evidence="2" key="1">
    <citation type="submission" date="2009-12" db="EMBL/GenBank/DDBJ databases">
        <title>The Genome Sequence of Anolis carolinensis (Green Anole Lizard).</title>
        <authorList>
            <consortium name="The Genome Sequencing Platform"/>
            <person name="Di Palma F."/>
            <person name="Alfoldi J."/>
            <person name="Heiman D."/>
            <person name="Young S."/>
            <person name="Grabherr M."/>
            <person name="Johnson J."/>
            <person name="Lander E.S."/>
            <person name="Lindblad-Toh K."/>
        </authorList>
    </citation>
    <scope>NUCLEOTIDE SEQUENCE [LARGE SCALE GENOMIC DNA]</scope>
    <source>
        <strain evidence="2">JBL SC #1</strain>
    </source>
</reference>
<dbReference type="GeneTree" id="ENSGT00940000159236"/>
<reference evidence="2" key="2">
    <citation type="submission" date="2025-08" db="UniProtKB">
        <authorList>
            <consortium name="Ensembl"/>
        </authorList>
    </citation>
    <scope>IDENTIFICATION</scope>
</reference>
<dbReference type="InParanoid" id="H9G643"/>
<keyword evidence="3" id="KW-1185">Reference proteome</keyword>